<dbReference type="GO" id="GO:0000209">
    <property type="term" value="P:protein polyubiquitination"/>
    <property type="evidence" value="ECO:0007669"/>
    <property type="project" value="TreeGrafter"/>
</dbReference>
<dbReference type="InterPro" id="IPR035979">
    <property type="entry name" value="RBD_domain_sf"/>
</dbReference>
<dbReference type="InterPro" id="IPR012677">
    <property type="entry name" value="Nucleotide-bd_a/b_plait_sf"/>
</dbReference>
<evidence type="ECO:0000256" key="2">
    <source>
        <dbReference type="PROSITE-ProRule" id="PRU00176"/>
    </source>
</evidence>
<feature type="compositionally biased region" description="Low complexity" evidence="3">
    <location>
        <begin position="192"/>
        <end position="211"/>
    </location>
</feature>
<dbReference type="Pfam" id="PF12937">
    <property type="entry name" value="F-box-like"/>
    <property type="match status" value="1"/>
</dbReference>
<sequence length="944" mass="103335">MARWEDQHRRDHKREEPPNSRLFIVCGKDLSDEDFQEAFSKFGSIEEIWMVKDKISGEKKGVAYIKFSRTSEAALAMEEMNGKCIARSPRPLKVLIAHNRDQGSKREMNEEERLLRLFIVAPRLMSEQDLRIHFSQFGDVEHVTLVRDKVTKESKGFGYVKYHKMSHAALAFENCDRMFRAVFADPKPVRNQTSGGSSQSGQTQTLSTASSSEKDLFTGHPVTPLSVGLGTPSLTSGTSGLLRQFPTSFDQLSSTACTRAGSTDSSGTRLVVLASPQLNQDQLWRLFDIVPGLDFCDLRRKSGQGRSIANVVYNNAQSANYAVEKLHGFEYPPGERLIVKFYSGFGDNLCGLFDNKLSSAATLPNVSGGTASGGSAATAAMAAVAAAAAAASQGVNGNQISPEIARQVSTLMDTLVTCQNLMQAGNFNNENAGLVGNLLGLGTTPDLNTAPGISPMLGQNVLTGLNSASGGEMYDPSYCSVKLPAPQPLAPPDSSIALRLFIVCYPVPPALYALKDVFGRFGGLIDVYILHNKNYGYAKYANKAGAERAVAVLHGQEILGSRLKVMIATDPNFINASSTTSSTSTSLADVLSASTVNCAMSGSGSSTSSSSSGHLSDRADCKRIRIERDATDTIDGLMYSRNMDPENCALCAFYDLPNEVLMHILSFLPYEELSRCRLVNRKFNIICGHLLTLGLKKADEMKKRLSKQIRRLAPRRESLRRKHALACTLDILSALDVRMSLLSMSYMRYVGLQLCPVVPGKVLDEIFALLRRIASCPTNVDPDILVEIRDISSMAVEHFEENIAPVFKEMELSGHGKNLNSLKRVIQAKSESCDGVPSKQKLLIDFNTYVEMKNTARSLLKEYCSLKRRLNCVETAVSEMHRSNFVVLEAAAEENKSRIERLQEITASSEKLCPGGVGYTRKKKRVADGGEVSKLKKRKVARNV</sequence>
<evidence type="ECO:0000259" key="4">
    <source>
        <dbReference type="PROSITE" id="PS50102"/>
    </source>
</evidence>
<evidence type="ECO:0000256" key="1">
    <source>
        <dbReference type="ARBA" id="ARBA00022884"/>
    </source>
</evidence>
<dbReference type="SMART" id="SM00360">
    <property type="entry name" value="RRM"/>
    <property type="match status" value="4"/>
</dbReference>
<keyword evidence="1 2" id="KW-0694">RNA-binding</keyword>
<dbReference type="PANTHER" id="PTHR13252">
    <property type="entry name" value="F-BOX ONLY PROTEIN 28"/>
    <property type="match status" value="1"/>
</dbReference>
<dbReference type="InterPro" id="IPR039719">
    <property type="entry name" value="FBXO28"/>
</dbReference>
<dbReference type="SMART" id="SM00256">
    <property type="entry name" value="FBOX"/>
    <property type="match status" value="1"/>
</dbReference>
<protein>
    <recommendedName>
        <fullName evidence="8">RNA-binding protein 45</fullName>
    </recommendedName>
</protein>
<name>A0A7R9GB66_9CRUS</name>
<evidence type="ECO:0000313" key="6">
    <source>
        <dbReference type="EMBL" id="CAD7274332.1"/>
    </source>
</evidence>
<evidence type="ECO:0008006" key="8">
    <source>
        <dbReference type="Google" id="ProtNLM"/>
    </source>
</evidence>
<dbReference type="CDD" id="cd12366">
    <property type="entry name" value="RRM1_RBM45"/>
    <property type="match status" value="1"/>
</dbReference>
<dbReference type="OrthoDB" id="78437at2759"/>
<dbReference type="EMBL" id="OA882272">
    <property type="protein sequence ID" value="CAD7274332.1"/>
    <property type="molecule type" value="Genomic_DNA"/>
</dbReference>
<proteinExistence type="predicted"/>
<dbReference type="SUPFAM" id="SSF81383">
    <property type="entry name" value="F-box domain"/>
    <property type="match status" value="1"/>
</dbReference>
<evidence type="ECO:0000313" key="7">
    <source>
        <dbReference type="Proteomes" id="UP000678499"/>
    </source>
</evidence>
<dbReference type="PANTHER" id="PTHR13252:SF9">
    <property type="entry name" value="F-BOX ONLY PROTEIN 28"/>
    <property type="match status" value="1"/>
</dbReference>
<accession>A0A7R9GB66</accession>
<dbReference type="Gene3D" id="3.30.70.330">
    <property type="match status" value="4"/>
</dbReference>
<dbReference type="EMBL" id="CAJPEX010000235">
    <property type="protein sequence ID" value="CAG0914484.1"/>
    <property type="molecule type" value="Genomic_DNA"/>
</dbReference>
<evidence type="ECO:0000259" key="5">
    <source>
        <dbReference type="PROSITE" id="PS50181"/>
    </source>
</evidence>
<reference evidence="6" key="1">
    <citation type="submission" date="2020-11" db="EMBL/GenBank/DDBJ databases">
        <authorList>
            <person name="Tran Van P."/>
        </authorList>
    </citation>
    <scope>NUCLEOTIDE SEQUENCE</scope>
</reference>
<feature type="domain" description="RRM" evidence="4">
    <location>
        <begin position="498"/>
        <end position="570"/>
    </location>
</feature>
<dbReference type="Pfam" id="PF00076">
    <property type="entry name" value="RRM_1"/>
    <property type="match status" value="3"/>
</dbReference>
<dbReference type="InterPro" id="IPR034203">
    <property type="entry name" value="RBM45_RRM1"/>
</dbReference>
<dbReference type="Proteomes" id="UP000678499">
    <property type="component" value="Unassembled WGS sequence"/>
</dbReference>
<dbReference type="InterPro" id="IPR036047">
    <property type="entry name" value="F-box-like_dom_sf"/>
</dbReference>
<dbReference type="InterPro" id="IPR000504">
    <property type="entry name" value="RRM_dom"/>
</dbReference>
<feature type="region of interest" description="Disordered" evidence="3">
    <location>
        <begin position="189"/>
        <end position="214"/>
    </location>
</feature>
<dbReference type="Gene3D" id="1.20.1280.50">
    <property type="match status" value="1"/>
</dbReference>
<dbReference type="CDD" id="cd12368">
    <property type="entry name" value="RRM3_RBM45"/>
    <property type="match status" value="1"/>
</dbReference>
<dbReference type="InterPro" id="IPR001810">
    <property type="entry name" value="F-box_dom"/>
</dbReference>
<dbReference type="SUPFAM" id="SSF54928">
    <property type="entry name" value="RNA-binding domain, RBD"/>
    <property type="match status" value="3"/>
</dbReference>
<dbReference type="GO" id="GO:0003723">
    <property type="term" value="F:RNA binding"/>
    <property type="evidence" value="ECO:0007669"/>
    <property type="project" value="UniProtKB-UniRule"/>
</dbReference>
<feature type="domain" description="RRM" evidence="4">
    <location>
        <begin position="115"/>
        <end position="196"/>
    </location>
</feature>
<feature type="domain" description="F-box" evidence="5">
    <location>
        <begin position="650"/>
        <end position="705"/>
    </location>
</feature>
<dbReference type="CDD" id="cd12369">
    <property type="entry name" value="RRM4_RBM45"/>
    <property type="match status" value="1"/>
</dbReference>
<organism evidence="6">
    <name type="scientific">Notodromas monacha</name>
    <dbReference type="NCBI Taxonomy" id="399045"/>
    <lineage>
        <taxon>Eukaryota</taxon>
        <taxon>Metazoa</taxon>
        <taxon>Ecdysozoa</taxon>
        <taxon>Arthropoda</taxon>
        <taxon>Crustacea</taxon>
        <taxon>Oligostraca</taxon>
        <taxon>Ostracoda</taxon>
        <taxon>Podocopa</taxon>
        <taxon>Podocopida</taxon>
        <taxon>Cypridocopina</taxon>
        <taxon>Cypridoidea</taxon>
        <taxon>Cyprididae</taxon>
        <taxon>Notodromas</taxon>
    </lineage>
</organism>
<dbReference type="InterPro" id="IPR034208">
    <property type="entry name" value="RBM45_RRM4"/>
</dbReference>
<evidence type="ECO:0000256" key="3">
    <source>
        <dbReference type="SAM" id="MobiDB-lite"/>
    </source>
</evidence>
<dbReference type="CDD" id="cd22100">
    <property type="entry name" value="F-box_FBXO28"/>
    <property type="match status" value="1"/>
</dbReference>
<feature type="domain" description="RRM" evidence="4">
    <location>
        <begin position="20"/>
        <end position="99"/>
    </location>
</feature>
<dbReference type="PROSITE" id="PS50102">
    <property type="entry name" value="RRM"/>
    <property type="match status" value="3"/>
</dbReference>
<dbReference type="InterPro" id="IPR034207">
    <property type="entry name" value="RBM45_RRM3"/>
</dbReference>
<dbReference type="AlphaFoldDB" id="A0A7R9GB66"/>
<dbReference type="PROSITE" id="PS50181">
    <property type="entry name" value="FBOX"/>
    <property type="match status" value="1"/>
</dbReference>
<gene>
    <name evidence="6" type="ORF">NMOB1V02_LOCUS2171</name>
</gene>
<keyword evidence="7" id="KW-1185">Reference proteome</keyword>